<accession>A0A835AHW7</accession>
<dbReference type="AlphaFoldDB" id="A0A835AHW7"/>
<name>A0A835AHW7_9POAL</name>
<keyword evidence="2" id="KW-1185">Reference proteome</keyword>
<dbReference type="Proteomes" id="UP000636709">
    <property type="component" value="Unassembled WGS sequence"/>
</dbReference>
<sequence length="74" mass="8690">MIQLFFTCRFSVCCWTELGITLNLSMIVSDMILNVRQQFGRSIFREVVIECNTTQMNLLYNPRVFSIISFLRST</sequence>
<proteinExistence type="predicted"/>
<protein>
    <submittedName>
        <fullName evidence="1">Uncharacterized protein</fullName>
    </submittedName>
</protein>
<evidence type="ECO:0000313" key="1">
    <source>
        <dbReference type="EMBL" id="KAF8661092.1"/>
    </source>
</evidence>
<evidence type="ECO:0000313" key="2">
    <source>
        <dbReference type="Proteomes" id="UP000636709"/>
    </source>
</evidence>
<comment type="caution">
    <text evidence="1">The sequence shown here is derived from an EMBL/GenBank/DDBJ whole genome shotgun (WGS) entry which is preliminary data.</text>
</comment>
<gene>
    <name evidence="1" type="ORF">HU200_057195</name>
</gene>
<dbReference type="EMBL" id="JACEFO010002416">
    <property type="protein sequence ID" value="KAF8661092.1"/>
    <property type="molecule type" value="Genomic_DNA"/>
</dbReference>
<reference evidence="1" key="1">
    <citation type="submission" date="2020-07" db="EMBL/GenBank/DDBJ databases">
        <title>Genome sequence and genetic diversity analysis of an under-domesticated orphan crop, white fonio (Digitaria exilis).</title>
        <authorList>
            <person name="Bennetzen J.L."/>
            <person name="Chen S."/>
            <person name="Ma X."/>
            <person name="Wang X."/>
            <person name="Yssel A.E.J."/>
            <person name="Chaluvadi S.R."/>
            <person name="Johnson M."/>
            <person name="Gangashetty P."/>
            <person name="Hamidou F."/>
            <person name="Sanogo M.D."/>
            <person name="Zwaenepoel A."/>
            <person name="Wallace J."/>
            <person name="Van De Peer Y."/>
            <person name="Van Deynze A."/>
        </authorList>
    </citation>
    <scope>NUCLEOTIDE SEQUENCE</scope>
    <source>
        <tissue evidence="1">Leaves</tissue>
    </source>
</reference>
<organism evidence="1 2">
    <name type="scientific">Digitaria exilis</name>
    <dbReference type="NCBI Taxonomy" id="1010633"/>
    <lineage>
        <taxon>Eukaryota</taxon>
        <taxon>Viridiplantae</taxon>
        <taxon>Streptophyta</taxon>
        <taxon>Embryophyta</taxon>
        <taxon>Tracheophyta</taxon>
        <taxon>Spermatophyta</taxon>
        <taxon>Magnoliopsida</taxon>
        <taxon>Liliopsida</taxon>
        <taxon>Poales</taxon>
        <taxon>Poaceae</taxon>
        <taxon>PACMAD clade</taxon>
        <taxon>Panicoideae</taxon>
        <taxon>Panicodae</taxon>
        <taxon>Paniceae</taxon>
        <taxon>Anthephorinae</taxon>
        <taxon>Digitaria</taxon>
    </lineage>
</organism>